<evidence type="ECO:0000256" key="1">
    <source>
        <dbReference type="SAM" id="Phobius"/>
    </source>
</evidence>
<keyword evidence="1" id="KW-1133">Transmembrane helix</keyword>
<accession>A0A1L7WPY7</accession>
<sequence>MPVVPDVLSLIAPSSDYNVLKRFTMPTHDGPKAAIALTFESSKVLQSLYTLMLKMIVIQIWYLIVLVGISLSAKKHRSHNISIANVIIWNAQAAPLDIVKLMFGYIAHISLYALMWAILAALAWAASIALSLLVSPDLIIGQAAPVSGNAIYVPEYSPITNTSSYSLRVNEISTPANLRAIGAADNLTTNANVNVGKPSTSIDAFQESVYQLDYSYSLTDIDFGLQNASGLLLTVNGSCFTDYTWYNGTDDSPDIAKDVYLIFGSSNMSNVSTSDGGPPIATFLLNPAPPSAPFGSNISYAIVVSSFARKSFTPGLDPWYATVALNGDPLGAGYIVARGVPPLNCWQTDVWSYNNVSKSIDDLEQLGALPHSLVLVFQHFLSVPRIINLGQSLGTTALKSATGSQGRYFDAQTSNLHDDLQRLVLGAYEATKNTLQETTKFSRQYQDITNLVLDSNGNMLPGTDAFVIYTGNAAALSIPMLIAVPIIAVLLLGLNFLLTTSLPCYALPWGYVDALRAAVIYSALDTEETNDQWDRTTPTPIFKADPKAEGVVYEARVRPKYDRKNRTLSWHDPKHDTPA</sequence>
<feature type="transmembrane region" description="Helical" evidence="1">
    <location>
        <begin position="113"/>
        <end position="134"/>
    </location>
</feature>
<dbReference type="OrthoDB" id="5337208at2759"/>
<proteinExistence type="predicted"/>
<feature type="transmembrane region" description="Helical" evidence="1">
    <location>
        <begin position="48"/>
        <end position="71"/>
    </location>
</feature>
<evidence type="ECO:0000313" key="3">
    <source>
        <dbReference type="Proteomes" id="UP000184330"/>
    </source>
</evidence>
<name>A0A1L7WPY7_9HELO</name>
<evidence type="ECO:0000313" key="2">
    <source>
        <dbReference type="EMBL" id="CZR54823.1"/>
    </source>
</evidence>
<reference evidence="2 3" key="1">
    <citation type="submission" date="2016-03" db="EMBL/GenBank/DDBJ databases">
        <authorList>
            <person name="Ploux O."/>
        </authorList>
    </citation>
    <scope>NUCLEOTIDE SEQUENCE [LARGE SCALE GENOMIC DNA]</scope>
    <source>
        <strain evidence="2 3">UAMH 11012</strain>
    </source>
</reference>
<dbReference type="AlphaFoldDB" id="A0A1L7WPY7"/>
<organism evidence="2 3">
    <name type="scientific">Phialocephala subalpina</name>
    <dbReference type="NCBI Taxonomy" id="576137"/>
    <lineage>
        <taxon>Eukaryota</taxon>
        <taxon>Fungi</taxon>
        <taxon>Dikarya</taxon>
        <taxon>Ascomycota</taxon>
        <taxon>Pezizomycotina</taxon>
        <taxon>Leotiomycetes</taxon>
        <taxon>Helotiales</taxon>
        <taxon>Mollisiaceae</taxon>
        <taxon>Phialocephala</taxon>
        <taxon>Phialocephala fortinii species complex</taxon>
    </lineage>
</organism>
<keyword evidence="1" id="KW-0472">Membrane</keyword>
<dbReference type="EMBL" id="FJOG01000005">
    <property type="protein sequence ID" value="CZR54823.1"/>
    <property type="molecule type" value="Genomic_DNA"/>
</dbReference>
<keyword evidence="3" id="KW-1185">Reference proteome</keyword>
<dbReference type="STRING" id="576137.A0A1L7WPY7"/>
<protein>
    <submittedName>
        <fullName evidence="2">Uncharacterized protein</fullName>
    </submittedName>
</protein>
<dbReference type="Proteomes" id="UP000184330">
    <property type="component" value="Unassembled WGS sequence"/>
</dbReference>
<feature type="transmembrane region" description="Helical" evidence="1">
    <location>
        <begin position="478"/>
        <end position="498"/>
    </location>
</feature>
<gene>
    <name evidence="2" type="ORF">PAC_04707</name>
</gene>
<keyword evidence="1" id="KW-0812">Transmembrane</keyword>